<dbReference type="CDD" id="cd16461">
    <property type="entry name" value="RING-H2_EL5-like"/>
    <property type="match status" value="1"/>
</dbReference>
<dbReference type="InterPro" id="IPR001841">
    <property type="entry name" value="Znf_RING"/>
</dbReference>
<dbReference type="SMART" id="SM00184">
    <property type="entry name" value="RING"/>
    <property type="match status" value="1"/>
</dbReference>
<dbReference type="GO" id="GO:0008270">
    <property type="term" value="F:zinc ion binding"/>
    <property type="evidence" value="ECO:0007669"/>
    <property type="project" value="UniProtKB-KW"/>
</dbReference>
<feature type="transmembrane region" description="Helical" evidence="10">
    <location>
        <begin position="20"/>
        <end position="44"/>
    </location>
</feature>
<evidence type="ECO:0000256" key="5">
    <source>
        <dbReference type="ARBA" id="ARBA00022723"/>
    </source>
</evidence>
<evidence type="ECO:0000256" key="4">
    <source>
        <dbReference type="ARBA" id="ARBA00022679"/>
    </source>
</evidence>
<comment type="pathway">
    <text evidence="2">Protein modification; protein ubiquitination.</text>
</comment>
<dbReference type="UniPathway" id="UPA00143"/>
<dbReference type="Pfam" id="PF13639">
    <property type="entry name" value="zf-RING_2"/>
    <property type="match status" value="1"/>
</dbReference>
<dbReference type="Gene3D" id="3.30.40.10">
    <property type="entry name" value="Zinc/RING finger domain, C3HC4 (zinc finger)"/>
    <property type="match status" value="1"/>
</dbReference>
<keyword evidence="10" id="KW-0812">Transmembrane</keyword>
<dbReference type="EMBL" id="GDJX01001488">
    <property type="protein sequence ID" value="JAT66448.1"/>
    <property type="molecule type" value="Transcribed_RNA"/>
</dbReference>
<feature type="domain" description="RING-type" evidence="11">
    <location>
        <begin position="98"/>
        <end position="140"/>
    </location>
</feature>
<keyword evidence="10" id="KW-1133">Transmembrane helix</keyword>
<evidence type="ECO:0000256" key="8">
    <source>
        <dbReference type="ARBA" id="ARBA00022833"/>
    </source>
</evidence>
<sequence>MATPAPSSPTDPGPSSSELNYYIAAVAAVALLLVLYNAIAVGWCSQHCPIWRRWGFLQHYRGEAAAGPQSSQVTRVIPLYKYRKEDAAGAGKEPDGQCSVCLSVFAEGEDVRRLPKCEHLFHAPCIDTWLSSHASCPLCRACVVSPAAPAAAADADVEDPARVHPQVPGSSAPNPVSVAVLV</sequence>
<name>A0A1D1ZHS0_9ARAE</name>
<dbReference type="GO" id="GO:0016567">
    <property type="term" value="P:protein ubiquitination"/>
    <property type="evidence" value="ECO:0007669"/>
    <property type="project" value="UniProtKB-UniPathway"/>
</dbReference>
<accession>A0A1D1ZHS0</accession>
<dbReference type="PROSITE" id="PS50089">
    <property type="entry name" value="ZF_RING_2"/>
    <property type="match status" value="1"/>
</dbReference>
<gene>
    <name evidence="12" type="primary">ATL52_1</name>
    <name evidence="12" type="ORF">g.87786</name>
</gene>
<evidence type="ECO:0000256" key="6">
    <source>
        <dbReference type="ARBA" id="ARBA00022771"/>
    </source>
</evidence>
<evidence type="ECO:0000259" key="11">
    <source>
        <dbReference type="PROSITE" id="PS50089"/>
    </source>
</evidence>
<dbReference type="InterPro" id="IPR044600">
    <property type="entry name" value="ATL1/ATL16-like"/>
</dbReference>
<keyword evidence="10" id="KW-0472">Membrane</keyword>
<keyword evidence="7" id="KW-0833">Ubl conjugation pathway</keyword>
<evidence type="ECO:0000256" key="9">
    <source>
        <dbReference type="PROSITE-ProRule" id="PRU00175"/>
    </source>
</evidence>
<organism evidence="12">
    <name type="scientific">Anthurium amnicola</name>
    <dbReference type="NCBI Taxonomy" id="1678845"/>
    <lineage>
        <taxon>Eukaryota</taxon>
        <taxon>Viridiplantae</taxon>
        <taxon>Streptophyta</taxon>
        <taxon>Embryophyta</taxon>
        <taxon>Tracheophyta</taxon>
        <taxon>Spermatophyta</taxon>
        <taxon>Magnoliopsida</taxon>
        <taxon>Liliopsida</taxon>
        <taxon>Araceae</taxon>
        <taxon>Pothoideae</taxon>
        <taxon>Potheae</taxon>
        <taxon>Anthurium</taxon>
    </lineage>
</organism>
<dbReference type="InterPro" id="IPR013083">
    <property type="entry name" value="Znf_RING/FYVE/PHD"/>
</dbReference>
<evidence type="ECO:0000313" key="12">
    <source>
        <dbReference type="EMBL" id="JAT66448.1"/>
    </source>
</evidence>
<dbReference type="PANTHER" id="PTHR46913:SF22">
    <property type="entry name" value="RING-TYPE E3 UBIQUITIN TRANSFERASE"/>
    <property type="match status" value="1"/>
</dbReference>
<proteinExistence type="predicted"/>
<evidence type="ECO:0000256" key="1">
    <source>
        <dbReference type="ARBA" id="ARBA00000900"/>
    </source>
</evidence>
<keyword evidence="8" id="KW-0862">Zinc</keyword>
<dbReference type="AlphaFoldDB" id="A0A1D1ZHS0"/>
<dbReference type="EC" id="2.3.2.27" evidence="3"/>
<evidence type="ECO:0000256" key="2">
    <source>
        <dbReference type="ARBA" id="ARBA00004906"/>
    </source>
</evidence>
<keyword evidence="4" id="KW-0808">Transferase</keyword>
<protein>
    <recommendedName>
        <fullName evidence="3">RING-type E3 ubiquitin transferase</fullName>
        <ecNumber evidence="3">2.3.2.27</ecNumber>
    </recommendedName>
</protein>
<evidence type="ECO:0000256" key="7">
    <source>
        <dbReference type="ARBA" id="ARBA00022786"/>
    </source>
</evidence>
<evidence type="ECO:0000256" key="10">
    <source>
        <dbReference type="SAM" id="Phobius"/>
    </source>
</evidence>
<reference evidence="12" key="1">
    <citation type="submission" date="2015-07" db="EMBL/GenBank/DDBJ databases">
        <title>Transcriptome Assembly of Anthurium amnicola.</title>
        <authorList>
            <person name="Suzuki J."/>
        </authorList>
    </citation>
    <scope>NUCLEOTIDE SEQUENCE</scope>
</reference>
<dbReference type="SUPFAM" id="SSF57850">
    <property type="entry name" value="RING/U-box"/>
    <property type="match status" value="1"/>
</dbReference>
<keyword evidence="6 9" id="KW-0863">Zinc-finger</keyword>
<dbReference type="PANTHER" id="PTHR46913">
    <property type="entry name" value="RING-H2 FINGER PROTEIN ATL16"/>
    <property type="match status" value="1"/>
</dbReference>
<comment type="catalytic activity">
    <reaction evidence="1">
        <text>S-ubiquitinyl-[E2 ubiquitin-conjugating enzyme]-L-cysteine + [acceptor protein]-L-lysine = [E2 ubiquitin-conjugating enzyme]-L-cysteine + N(6)-ubiquitinyl-[acceptor protein]-L-lysine.</text>
        <dbReference type="EC" id="2.3.2.27"/>
    </reaction>
</comment>
<keyword evidence="5" id="KW-0479">Metal-binding</keyword>
<evidence type="ECO:0000256" key="3">
    <source>
        <dbReference type="ARBA" id="ARBA00012483"/>
    </source>
</evidence>
<dbReference type="GO" id="GO:0061630">
    <property type="term" value="F:ubiquitin protein ligase activity"/>
    <property type="evidence" value="ECO:0007669"/>
    <property type="project" value="UniProtKB-EC"/>
</dbReference>